<feature type="region of interest" description="Disordered" evidence="1">
    <location>
        <begin position="1"/>
        <end position="33"/>
    </location>
</feature>
<protein>
    <submittedName>
        <fullName evidence="3">GNAT family N-acetyltransferase</fullName>
    </submittedName>
</protein>
<evidence type="ECO:0000256" key="1">
    <source>
        <dbReference type="SAM" id="MobiDB-lite"/>
    </source>
</evidence>
<dbReference type="Proteomes" id="UP001501072">
    <property type="component" value="Unassembled WGS sequence"/>
</dbReference>
<organism evidence="3 4">
    <name type="scientific">Streptomyces thermogriseus</name>
    <dbReference type="NCBI Taxonomy" id="75292"/>
    <lineage>
        <taxon>Bacteria</taxon>
        <taxon>Bacillati</taxon>
        <taxon>Actinomycetota</taxon>
        <taxon>Actinomycetes</taxon>
        <taxon>Kitasatosporales</taxon>
        <taxon>Streptomycetaceae</taxon>
        <taxon>Streptomyces</taxon>
    </lineage>
</organism>
<dbReference type="PROSITE" id="PS51186">
    <property type="entry name" value="GNAT"/>
    <property type="match status" value="1"/>
</dbReference>
<sequence>MRRGPGPAPGAHGRTAKRPAAGVRMPEFRTPRARTCCDRRMDALRVRPATPDGIGSVPAFRGTAAKGTSISDDRDGVARLIARDPKALLPAEQDGEPAGTAGAGFDGRRCHLYRPAVRPGRRRRGIGSALPRAAEQRFAGLGGRRADAMVLTRDETAHRAWRAAGYRPEEQWRRWVRPLAD</sequence>
<evidence type="ECO:0000313" key="4">
    <source>
        <dbReference type="Proteomes" id="UP001501072"/>
    </source>
</evidence>
<gene>
    <name evidence="3" type="ORF">GCM10009564_12690</name>
</gene>
<dbReference type="EMBL" id="BAAAHU010000008">
    <property type="protein sequence ID" value="GAA1006139.1"/>
    <property type="molecule type" value="Genomic_DNA"/>
</dbReference>
<feature type="domain" description="N-acetyltransferase" evidence="2">
    <location>
        <begin position="44"/>
        <end position="181"/>
    </location>
</feature>
<evidence type="ECO:0000259" key="2">
    <source>
        <dbReference type="PROSITE" id="PS51186"/>
    </source>
</evidence>
<proteinExistence type="predicted"/>
<accession>A0ABN1SV11</accession>
<dbReference type="Gene3D" id="3.40.630.30">
    <property type="match status" value="1"/>
</dbReference>
<name>A0ABN1SV11_9ACTN</name>
<dbReference type="InterPro" id="IPR000182">
    <property type="entry name" value="GNAT_dom"/>
</dbReference>
<comment type="caution">
    <text evidence="3">The sequence shown here is derived from an EMBL/GenBank/DDBJ whole genome shotgun (WGS) entry which is preliminary data.</text>
</comment>
<keyword evidence="4" id="KW-1185">Reference proteome</keyword>
<dbReference type="SUPFAM" id="SSF55729">
    <property type="entry name" value="Acyl-CoA N-acyltransferases (Nat)"/>
    <property type="match status" value="1"/>
</dbReference>
<dbReference type="Pfam" id="PF00583">
    <property type="entry name" value="Acetyltransf_1"/>
    <property type="match status" value="1"/>
</dbReference>
<reference evidence="3 4" key="1">
    <citation type="journal article" date="2019" name="Int. J. Syst. Evol. Microbiol.">
        <title>The Global Catalogue of Microorganisms (GCM) 10K type strain sequencing project: providing services to taxonomists for standard genome sequencing and annotation.</title>
        <authorList>
            <consortium name="The Broad Institute Genomics Platform"/>
            <consortium name="The Broad Institute Genome Sequencing Center for Infectious Disease"/>
            <person name="Wu L."/>
            <person name="Ma J."/>
        </authorList>
    </citation>
    <scope>NUCLEOTIDE SEQUENCE [LARGE SCALE GENOMIC DNA]</scope>
    <source>
        <strain evidence="3 4">JCM 11269</strain>
    </source>
</reference>
<evidence type="ECO:0000313" key="3">
    <source>
        <dbReference type="EMBL" id="GAA1006139.1"/>
    </source>
</evidence>
<dbReference type="InterPro" id="IPR016181">
    <property type="entry name" value="Acyl_CoA_acyltransferase"/>
</dbReference>